<feature type="domain" description="NAD-dependent epimerase/dehydratase" evidence="2">
    <location>
        <begin position="96"/>
        <end position="212"/>
    </location>
</feature>
<dbReference type="Gene3D" id="3.40.50.720">
    <property type="entry name" value="NAD(P)-binding Rossmann-like Domain"/>
    <property type="match status" value="1"/>
</dbReference>
<dbReference type="RefSeq" id="WP_379880884.1">
    <property type="nucleotide sequence ID" value="NZ_JBHPON010000003.1"/>
</dbReference>
<evidence type="ECO:0000313" key="4">
    <source>
        <dbReference type="Proteomes" id="UP001596116"/>
    </source>
</evidence>
<keyword evidence="1" id="KW-0520">NAD</keyword>
<dbReference type="Pfam" id="PF01370">
    <property type="entry name" value="Epimerase"/>
    <property type="match status" value="1"/>
</dbReference>
<dbReference type="Proteomes" id="UP001596116">
    <property type="component" value="Unassembled WGS sequence"/>
</dbReference>
<evidence type="ECO:0000256" key="1">
    <source>
        <dbReference type="ARBA" id="ARBA00023027"/>
    </source>
</evidence>
<dbReference type="InterPro" id="IPR036291">
    <property type="entry name" value="NAD(P)-bd_dom_sf"/>
</dbReference>
<dbReference type="EMBL" id="JBHPON010000003">
    <property type="protein sequence ID" value="MFC6037727.1"/>
    <property type="molecule type" value="Genomic_DNA"/>
</dbReference>
<evidence type="ECO:0000259" key="2">
    <source>
        <dbReference type="Pfam" id="PF01370"/>
    </source>
</evidence>
<evidence type="ECO:0000313" key="3">
    <source>
        <dbReference type="EMBL" id="MFC6037727.1"/>
    </source>
</evidence>
<proteinExistence type="predicted"/>
<accession>A0ABW1L3I2</accession>
<protein>
    <submittedName>
        <fullName evidence="3">SDR family oxidoreductase</fullName>
        <ecNumber evidence="3">1.1.1.290</ecNumber>
    </submittedName>
</protein>
<name>A0ABW1L3I2_9PROT</name>
<reference evidence="3 4" key="1">
    <citation type="submission" date="2024-09" db="EMBL/GenBank/DDBJ databases">
        <authorList>
            <person name="Zhang Z.-H."/>
        </authorList>
    </citation>
    <scope>NUCLEOTIDE SEQUENCE [LARGE SCALE GENOMIC DNA]</scope>
    <source>
        <strain evidence="3 4">HHTR114</strain>
    </source>
</reference>
<dbReference type="EC" id="1.1.1.290" evidence="3"/>
<dbReference type="SUPFAM" id="SSF51735">
    <property type="entry name" value="NAD(P)-binding Rossmann-fold domains"/>
    <property type="match status" value="1"/>
</dbReference>
<comment type="caution">
    <text evidence="3">The sequence shown here is derived from an EMBL/GenBank/DDBJ whole genome shotgun (WGS) entry which is preliminary data.</text>
</comment>
<keyword evidence="4" id="KW-1185">Reference proteome</keyword>
<dbReference type="InterPro" id="IPR001509">
    <property type="entry name" value="Epimerase_deHydtase"/>
</dbReference>
<gene>
    <name evidence="3" type="ORF">ACFMB1_19395</name>
</gene>
<sequence>MNDTPKLFCLGYGYTARFFAARKRAQAWRITGTTTSPEKAAAMNEKGVAAHLWRGDGFDPLWLDGVDAILISTPPGEAGCPAFNAASQAIADHAKQVRWIGYLSTNGVYGDHDGAWVNEESELRSTSPRALHRIEAEQSWRALASAHDLPLVIFRLPGIYGPGRSAIDTVRAGKARRILKEGQVFSRMHVEDIAAALDASMDKPRLHTIYNLADDEPAPPQDVIDYACTLLGVEPPPLVAFKDADMSPMAKSFYADNKRVSNQRLKDALDFKLTYPTYREGLQAIAKARS</sequence>
<organism evidence="3 4">
    <name type="scientific">Hyphococcus aureus</name>
    <dbReference type="NCBI Taxonomy" id="2666033"/>
    <lineage>
        <taxon>Bacteria</taxon>
        <taxon>Pseudomonadati</taxon>
        <taxon>Pseudomonadota</taxon>
        <taxon>Alphaproteobacteria</taxon>
        <taxon>Parvularculales</taxon>
        <taxon>Parvularculaceae</taxon>
        <taxon>Hyphococcus</taxon>
    </lineage>
</organism>
<dbReference type="CDD" id="cd05266">
    <property type="entry name" value="SDR_a4"/>
    <property type="match status" value="1"/>
</dbReference>
<dbReference type="PANTHER" id="PTHR43574">
    <property type="entry name" value="EPIMERASE-RELATED"/>
    <property type="match status" value="1"/>
</dbReference>
<dbReference type="GO" id="GO:0033711">
    <property type="term" value="F:4-phosphoerythronate dehydrogenase activity"/>
    <property type="evidence" value="ECO:0007669"/>
    <property type="project" value="UniProtKB-EC"/>
</dbReference>
<keyword evidence="3" id="KW-0560">Oxidoreductase</keyword>